<proteinExistence type="predicted"/>
<dbReference type="ExpressionAtlas" id="M1CLK8">
    <property type="expression patterns" value="baseline and differential"/>
</dbReference>
<evidence type="ECO:0000313" key="2">
    <source>
        <dbReference type="Proteomes" id="UP000011115"/>
    </source>
</evidence>
<reference evidence="1" key="2">
    <citation type="submission" date="2015-06" db="UniProtKB">
        <authorList>
            <consortium name="EnsemblPlants"/>
        </authorList>
    </citation>
    <scope>IDENTIFICATION</scope>
    <source>
        <strain evidence="1">DM1-3 516 R44</strain>
    </source>
</reference>
<organism evidence="1 2">
    <name type="scientific">Solanum tuberosum</name>
    <name type="common">Potato</name>
    <dbReference type="NCBI Taxonomy" id="4113"/>
    <lineage>
        <taxon>Eukaryota</taxon>
        <taxon>Viridiplantae</taxon>
        <taxon>Streptophyta</taxon>
        <taxon>Embryophyta</taxon>
        <taxon>Tracheophyta</taxon>
        <taxon>Spermatophyta</taxon>
        <taxon>Magnoliopsida</taxon>
        <taxon>eudicotyledons</taxon>
        <taxon>Gunneridae</taxon>
        <taxon>Pentapetalae</taxon>
        <taxon>asterids</taxon>
        <taxon>lamiids</taxon>
        <taxon>Solanales</taxon>
        <taxon>Solanaceae</taxon>
        <taxon>Solanoideae</taxon>
        <taxon>Solaneae</taxon>
        <taxon>Solanum</taxon>
    </lineage>
</organism>
<protein>
    <submittedName>
        <fullName evidence="1">Pentatricopeptide repeat-containing protein</fullName>
    </submittedName>
</protein>
<dbReference type="EnsemblPlants" id="PGSC0003DMT400070023">
    <property type="protein sequence ID" value="PGSC0003DMT400070023"/>
    <property type="gene ID" value="PGSC0003DMG400027232"/>
</dbReference>
<name>M1CLK8_SOLTU</name>
<reference evidence="2" key="1">
    <citation type="journal article" date="2011" name="Nature">
        <title>Genome sequence and analysis of the tuber crop potato.</title>
        <authorList>
            <consortium name="The Potato Genome Sequencing Consortium"/>
        </authorList>
    </citation>
    <scope>NUCLEOTIDE SEQUENCE [LARGE SCALE GENOMIC DNA]</scope>
    <source>
        <strain evidence="2">cv. DM1-3 516 R44</strain>
    </source>
</reference>
<evidence type="ECO:0000313" key="1">
    <source>
        <dbReference type="EnsemblPlants" id="PGSC0003DMT400070023"/>
    </source>
</evidence>
<sequence>MKCSNDVVLAGNLNFFSGITSADRTFTIWSS</sequence>
<dbReference type="Gramene" id="PGSC0003DMT400070023">
    <property type="protein sequence ID" value="PGSC0003DMT400070023"/>
    <property type="gene ID" value="PGSC0003DMG400027232"/>
</dbReference>
<accession>M1CLK8</accession>
<dbReference type="HOGENOM" id="CLU_3400186_0_0_1"/>
<gene>
    <name evidence="1" type="primary">LOC102586286</name>
</gene>
<dbReference type="Proteomes" id="UP000011115">
    <property type="component" value="Unassembled WGS sequence"/>
</dbReference>
<dbReference type="AlphaFoldDB" id="M1CLK8"/>
<keyword evidence="2" id="KW-1185">Reference proteome</keyword>